<gene>
    <name evidence="11" type="primary">asnB</name>
    <name evidence="11" type="ORF">GKIL_2162</name>
</gene>
<evidence type="ECO:0000256" key="1">
    <source>
        <dbReference type="ARBA" id="ARBA00005187"/>
    </source>
</evidence>
<dbReference type="SUPFAM" id="SSF52402">
    <property type="entry name" value="Adenine nucleotide alpha hydrolases-like"/>
    <property type="match status" value="1"/>
</dbReference>
<dbReference type="InterPro" id="IPR014729">
    <property type="entry name" value="Rossmann-like_a/b/a_fold"/>
</dbReference>
<dbReference type="EC" id="6.3.5.4" evidence="3"/>
<protein>
    <recommendedName>
        <fullName evidence="3">asparagine synthase (glutamine-hydrolyzing)</fullName>
        <ecNumber evidence="3">6.3.5.4</ecNumber>
    </recommendedName>
</protein>
<evidence type="ECO:0000256" key="9">
    <source>
        <dbReference type="PIRSR" id="PIRSR001589-2"/>
    </source>
</evidence>
<dbReference type="EMBL" id="CP003587">
    <property type="protein sequence ID" value="AGY58408.1"/>
    <property type="molecule type" value="Genomic_DNA"/>
</dbReference>
<dbReference type="Pfam" id="PF13537">
    <property type="entry name" value="GATase_7"/>
    <property type="match status" value="1"/>
</dbReference>
<dbReference type="Pfam" id="PF00733">
    <property type="entry name" value="Asn_synthase"/>
    <property type="match status" value="1"/>
</dbReference>
<dbReference type="eggNOG" id="COG0367">
    <property type="taxonomic scope" value="Bacteria"/>
</dbReference>
<dbReference type="CDD" id="cd00712">
    <property type="entry name" value="AsnB"/>
    <property type="match status" value="1"/>
</dbReference>
<dbReference type="Gene3D" id="3.60.20.10">
    <property type="entry name" value="Glutamine Phosphoribosylpyrophosphate, subunit 1, domain 1"/>
    <property type="match status" value="1"/>
</dbReference>
<evidence type="ECO:0000256" key="3">
    <source>
        <dbReference type="ARBA" id="ARBA00012737"/>
    </source>
</evidence>
<evidence type="ECO:0000256" key="8">
    <source>
        <dbReference type="ARBA" id="ARBA00048741"/>
    </source>
</evidence>
<dbReference type="RefSeq" id="WP_023173553.1">
    <property type="nucleotide sequence ID" value="NC_022600.1"/>
</dbReference>
<evidence type="ECO:0000256" key="7">
    <source>
        <dbReference type="ARBA" id="ARBA00022962"/>
    </source>
</evidence>
<keyword evidence="6" id="KW-0028">Amino-acid biosynthesis</keyword>
<evidence type="ECO:0000256" key="6">
    <source>
        <dbReference type="ARBA" id="ARBA00022888"/>
    </source>
</evidence>
<evidence type="ECO:0000256" key="4">
    <source>
        <dbReference type="ARBA" id="ARBA00022741"/>
    </source>
</evidence>
<dbReference type="GO" id="GO:0004066">
    <property type="term" value="F:asparagine synthase (glutamine-hydrolyzing) activity"/>
    <property type="evidence" value="ECO:0007669"/>
    <property type="project" value="UniProtKB-EC"/>
</dbReference>
<dbReference type="PIRSF" id="PIRSF001589">
    <property type="entry name" value="Asn_synthetase_glu-h"/>
    <property type="match status" value="1"/>
</dbReference>
<dbReference type="InterPro" id="IPR029055">
    <property type="entry name" value="Ntn_hydrolases_N"/>
</dbReference>
<dbReference type="AlphaFoldDB" id="U5QHR7"/>
<dbReference type="Proteomes" id="UP000017396">
    <property type="component" value="Chromosome"/>
</dbReference>
<evidence type="ECO:0000256" key="2">
    <source>
        <dbReference type="ARBA" id="ARBA00005752"/>
    </source>
</evidence>
<dbReference type="InterPro" id="IPR033738">
    <property type="entry name" value="AsnB_N"/>
</dbReference>
<evidence type="ECO:0000259" key="10">
    <source>
        <dbReference type="PROSITE" id="PS51278"/>
    </source>
</evidence>
<proteinExistence type="inferred from homology"/>
<accession>U5QHR7</accession>
<comment type="pathway">
    <text evidence="1">Amino-acid biosynthesis; L-asparagine biosynthesis; L-asparagine from L-aspartate (L-Gln route): step 1/1.</text>
</comment>
<feature type="binding site" evidence="9">
    <location>
        <position position="90"/>
    </location>
    <ligand>
        <name>L-glutamine</name>
        <dbReference type="ChEBI" id="CHEBI:58359"/>
    </ligand>
</feature>
<keyword evidence="7" id="KW-0315">Glutamine amidotransferase</keyword>
<feature type="domain" description="Glutamine amidotransferase type-2" evidence="10">
    <location>
        <begin position="3"/>
        <end position="176"/>
    </location>
</feature>
<dbReference type="PATRIC" id="fig|1183438.3.peg.2124"/>
<dbReference type="OrthoDB" id="9763290at2"/>
<sequence>MSGGIAGILNLDGAPADRRLLEQLVRALAHRGPDGQQSRLTGPVGFGFSQSGQSSGGCFAGAPLWIVADARLDGRAELAEKLAVKAPLSDAELILSAYRRWGEGCATHLLGDFAFAIWDGSLFCARDQLGVKPFFYTQVGQSLLFSSELAALRLHPALSNRIDELAVADFLLFGCPQQLDITPFAAIRRLPPAHTLGWQPRQPVRISRYWELPVAEPIFYRRRGDYIEHFRELFDRAVGDRLGDGPVAISMSGGMDSTSVAATARTLLSRQGNASRLWAHTCVYDRLIPDSERHWAALAARHLEIAVHYQIADRYCAFEGWDRLEGYLPEPCDHPLWLIDADQCRQIAASGGRVLLTGQGGDSAFCAENTYGLYLLRQGGIRRAAGTIGSYLVEHGRLPPLGIRTFLKSLRRQEPAGYPDWLNRDFAARLDLPGRWRQLSSNPPAVHPFRPRLHRMLRDPFWPSLFESYDPAWTHIPVEVRHPFFDLRLLEFLLAIPPVPWCVHKQLLREAMGDRLPEAVRQRPKTPLAARPVHPYAPWVLGDALPVARLGEYVDMTIVSTLIQGTTCDELNDTIQKRRRLIALNYWLKYTVPSVPIPTRSRP</sequence>
<keyword evidence="12" id="KW-1185">Reference proteome</keyword>
<reference evidence="11 12" key="1">
    <citation type="journal article" date="2013" name="PLoS ONE">
        <title>Cultivation and Complete Genome Sequencing of Gloeobacter kilaueensis sp. nov., from a Lava Cave in Kilauea Caldera, Hawai'i.</title>
        <authorList>
            <person name="Saw J.H."/>
            <person name="Schatz M."/>
            <person name="Brown M.V."/>
            <person name="Kunkel D.D."/>
            <person name="Foster J.S."/>
            <person name="Shick H."/>
            <person name="Christensen S."/>
            <person name="Hou S."/>
            <person name="Wan X."/>
            <person name="Donachie S.P."/>
        </authorList>
    </citation>
    <scope>NUCLEOTIDE SEQUENCE [LARGE SCALE GENOMIC DNA]</scope>
    <source>
        <strain evidence="12">JS</strain>
    </source>
</reference>
<evidence type="ECO:0000313" key="12">
    <source>
        <dbReference type="Proteomes" id="UP000017396"/>
    </source>
</evidence>
<dbReference type="PROSITE" id="PS51278">
    <property type="entry name" value="GATASE_TYPE_2"/>
    <property type="match status" value="1"/>
</dbReference>
<dbReference type="HOGENOM" id="CLU_014658_3_2_3"/>
<name>U5QHR7_GLOK1</name>
<keyword evidence="6" id="KW-0061">Asparagine biosynthesis</keyword>
<evidence type="ECO:0000313" key="11">
    <source>
        <dbReference type="EMBL" id="AGY58408.1"/>
    </source>
</evidence>
<dbReference type="CDD" id="cd01991">
    <property type="entry name" value="Asn_synthase_B_C"/>
    <property type="match status" value="1"/>
</dbReference>
<dbReference type="InterPro" id="IPR001962">
    <property type="entry name" value="Asn_synthase"/>
</dbReference>
<dbReference type="STRING" id="1183438.GKIL_2162"/>
<dbReference type="SUPFAM" id="SSF56235">
    <property type="entry name" value="N-terminal nucleophile aminohydrolases (Ntn hydrolases)"/>
    <property type="match status" value="1"/>
</dbReference>
<dbReference type="PANTHER" id="PTHR43284">
    <property type="entry name" value="ASPARAGINE SYNTHETASE (GLUTAMINE-HYDROLYZING)"/>
    <property type="match status" value="1"/>
</dbReference>
<dbReference type="InterPro" id="IPR051786">
    <property type="entry name" value="ASN_synthetase/amidase"/>
</dbReference>
<keyword evidence="5 9" id="KW-0067">ATP-binding</keyword>
<organism evidence="11 12">
    <name type="scientific">Gloeobacter kilaueensis (strain ATCC BAA-2537 / CCAP 1431/1 / ULC 316 / JS1)</name>
    <dbReference type="NCBI Taxonomy" id="1183438"/>
    <lineage>
        <taxon>Bacteria</taxon>
        <taxon>Bacillati</taxon>
        <taxon>Cyanobacteriota</taxon>
        <taxon>Cyanophyceae</taxon>
        <taxon>Gloeobacterales</taxon>
        <taxon>Gloeobacteraceae</taxon>
        <taxon>Gloeobacter</taxon>
    </lineage>
</organism>
<evidence type="ECO:0000256" key="5">
    <source>
        <dbReference type="ARBA" id="ARBA00022840"/>
    </source>
</evidence>
<dbReference type="GO" id="GO:0006529">
    <property type="term" value="P:asparagine biosynthetic process"/>
    <property type="evidence" value="ECO:0007669"/>
    <property type="project" value="UniProtKB-KW"/>
</dbReference>
<dbReference type="KEGG" id="glj:GKIL_2162"/>
<keyword evidence="11" id="KW-0436">Ligase</keyword>
<comment type="catalytic activity">
    <reaction evidence="8">
        <text>L-aspartate + L-glutamine + ATP + H2O = L-asparagine + L-glutamate + AMP + diphosphate + H(+)</text>
        <dbReference type="Rhea" id="RHEA:12228"/>
        <dbReference type="ChEBI" id="CHEBI:15377"/>
        <dbReference type="ChEBI" id="CHEBI:15378"/>
        <dbReference type="ChEBI" id="CHEBI:29985"/>
        <dbReference type="ChEBI" id="CHEBI:29991"/>
        <dbReference type="ChEBI" id="CHEBI:30616"/>
        <dbReference type="ChEBI" id="CHEBI:33019"/>
        <dbReference type="ChEBI" id="CHEBI:58048"/>
        <dbReference type="ChEBI" id="CHEBI:58359"/>
        <dbReference type="ChEBI" id="CHEBI:456215"/>
        <dbReference type="EC" id="6.3.5.4"/>
    </reaction>
</comment>
<dbReference type="InterPro" id="IPR017932">
    <property type="entry name" value="GATase_2_dom"/>
</dbReference>
<dbReference type="GO" id="GO:0005524">
    <property type="term" value="F:ATP binding"/>
    <property type="evidence" value="ECO:0007669"/>
    <property type="project" value="UniProtKB-KW"/>
</dbReference>
<comment type="similarity">
    <text evidence="2">Belongs to the asparagine synthetase family.</text>
</comment>
<dbReference type="PANTHER" id="PTHR43284:SF1">
    <property type="entry name" value="ASPARAGINE SYNTHETASE"/>
    <property type="match status" value="1"/>
</dbReference>
<dbReference type="InterPro" id="IPR006426">
    <property type="entry name" value="Asn_synth_AEB"/>
</dbReference>
<dbReference type="Gene3D" id="3.40.50.620">
    <property type="entry name" value="HUPs"/>
    <property type="match status" value="1"/>
</dbReference>
<keyword evidence="4 9" id="KW-0547">Nucleotide-binding</keyword>